<sequence length="83" mass="9450">MKTWGESSSMPDYSTESVSLGKACPMMDTALDKRKPEVQAKMSINARHRRKRLPEPQLNLVIGSFMKLEWLVKSKVKGRTNGR</sequence>
<evidence type="ECO:0000313" key="2">
    <source>
        <dbReference type="Proteomes" id="UP000657918"/>
    </source>
</evidence>
<organism evidence="1 2">
    <name type="scientific">Salix dunnii</name>
    <dbReference type="NCBI Taxonomy" id="1413687"/>
    <lineage>
        <taxon>Eukaryota</taxon>
        <taxon>Viridiplantae</taxon>
        <taxon>Streptophyta</taxon>
        <taxon>Embryophyta</taxon>
        <taxon>Tracheophyta</taxon>
        <taxon>Spermatophyta</taxon>
        <taxon>Magnoliopsida</taxon>
        <taxon>eudicotyledons</taxon>
        <taxon>Gunneridae</taxon>
        <taxon>Pentapetalae</taxon>
        <taxon>rosids</taxon>
        <taxon>fabids</taxon>
        <taxon>Malpighiales</taxon>
        <taxon>Salicaceae</taxon>
        <taxon>Saliceae</taxon>
        <taxon>Salix</taxon>
    </lineage>
</organism>
<accession>A0A835K4C1</accession>
<gene>
    <name evidence="1" type="ORF">SADUNF_Sadunf07G0107600</name>
</gene>
<evidence type="ECO:0000313" key="1">
    <source>
        <dbReference type="EMBL" id="KAF9679126.1"/>
    </source>
</evidence>
<name>A0A835K4C1_9ROSI</name>
<protein>
    <submittedName>
        <fullName evidence="1">Uncharacterized protein</fullName>
    </submittedName>
</protein>
<dbReference type="Proteomes" id="UP000657918">
    <property type="component" value="Unassembled WGS sequence"/>
</dbReference>
<proteinExistence type="predicted"/>
<dbReference type="EMBL" id="JADGMS010000007">
    <property type="protein sequence ID" value="KAF9679126.1"/>
    <property type="molecule type" value="Genomic_DNA"/>
</dbReference>
<comment type="caution">
    <text evidence="1">The sequence shown here is derived from an EMBL/GenBank/DDBJ whole genome shotgun (WGS) entry which is preliminary data.</text>
</comment>
<reference evidence="1 2" key="1">
    <citation type="submission" date="2020-10" db="EMBL/GenBank/DDBJ databases">
        <title>Plant Genome Project.</title>
        <authorList>
            <person name="Zhang R.-G."/>
        </authorList>
    </citation>
    <scope>NUCLEOTIDE SEQUENCE [LARGE SCALE GENOMIC DNA]</scope>
    <source>
        <strain evidence="1">FAFU-HL-1</strain>
        <tissue evidence="1">Leaf</tissue>
    </source>
</reference>
<dbReference type="AlphaFoldDB" id="A0A835K4C1"/>
<keyword evidence="2" id="KW-1185">Reference proteome</keyword>